<evidence type="ECO:0000313" key="1">
    <source>
        <dbReference type="EMBL" id="AIK68720.1"/>
    </source>
</evidence>
<gene>
    <name evidence="1" type="ORF">EK99P-1_0008</name>
</gene>
<proteinExistence type="predicted"/>
<reference evidence="1 2" key="1">
    <citation type="submission" date="2014-07" db="EMBL/GenBank/DDBJ databases">
        <title>Virulent Bacteriophage Infecting Escherichia coli K99.</title>
        <authorList>
            <person name="Son J.S."/>
            <person name="Paik H.R."/>
            <person name="Park S.H."/>
            <person name="Kim B.K."/>
            <person name="Jun S.Y."/>
            <person name="Yoon S.J."/>
            <person name="Kang S.H."/>
        </authorList>
    </citation>
    <scope>NUCLEOTIDE SEQUENCE [LARGE SCALE GENOMIC DNA]</scope>
</reference>
<accession>A0A076YL90</accession>
<evidence type="ECO:0000313" key="2">
    <source>
        <dbReference type="Proteomes" id="UP000202235"/>
    </source>
</evidence>
<sequence>MLTFNNGIAEIKLDNGVFYFWHKLEERWIPCQDQKHALHQMEDADARGELYNH</sequence>
<name>A0A076YL90_9CAUD</name>
<dbReference type="EMBL" id="KM233151">
    <property type="protein sequence ID" value="AIK68720.1"/>
    <property type="molecule type" value="Genomic_DNA"/>
</dbReference>
<dbReference type="Proteomes" id="UP000202235">
    <property type="component" value="Segment"/>
</dbReference>
<organism evidence="1 2">
    <name type="scientific">Escherichia phage EK99P-1</name>
    <dbReference type="NCBI Taxonomy" id="1527514"/>
    <lineage>
        <taxon>Viruses</taxon>
        <taxon>Duplodnaviria</taxon>
        <taxon>Heunggongvirae</taxon>
        <taxon>Uroviricota</taxon>
        <taxon>Caudoviricetes</taxon>
        <taxon>Dhillonvirus</taxon>
        <taxon>Dhillonvirus EK99P1</taxon>
    </lineage>
</organism>
<keyword evidence="2" id="KW-1185">Reference proteome</keyword>
<dbReference type="RefSeq" id="YP_009055286.1">
    <property type="nucleotide sequence ID" value="NC_024783.1"/>
</dbReference>
<dbReference type="KEGG" id="vg:20284422"/>
<dbReference type="GeneID" id="20284422"/>
<protein>
    <submittedName>
        <fullName evidence="1">Uncharacterized protein</fullName>
    </submittedName>
</protein>